<keyword evidence="2" id="KW-1185">Reference proteome</keyword>
<gene>
    <name evidence="1" type="ORF">GWI72_01000</name>
</gene>
<name>A0A7X5F143_9HYPH</name>
<comment type="caution">
    <text evidence="1">The sequence shown here is derived from an EMBL/GenBank/DDBJ whole genome shotgun (WGS) entry which is preliminary data.</text>
</comment>
<evidence type="ECO:0000313" key="2">
    <source>
        <dbReference type="Proteomes" id="UP000586722"/>
    </source>
</evidence>
<dbReference type="EMBL" id="JAABLQ010000001">
    <property type="protein sequence ID" value="NBN76840.1"/>
    <property type="molecule type" value="Genomic_DNA"/>
</dbReference>
<protein>
    <submittedName>
        <fullName evidence="1">Uncharacterized protein</fullName>
    </submittedName>
</protein>
<proteinExistence type="predicted"/>
<evidence type="ECO:0000313" key="1">
    <source>
        <dbReference type="EMBL" id="NBN76840.1"/>
    </source>
</evidence>
<dbReference type="RefSeq" id="WP_161707613.1">
    <property type="nucleotide sequence ID" value="NZ_JAABLQ010000001.1"/>
</dbReference>
<accession>A0A7X5F143</accession>
<dbReference type="Proteomes" id="UP000586722">
    <property type="component" value="Unassembled WGS sequence"/>
</dbReference>
<reference evidence="2" key="1">
    <citation type="submission" date="2020-01" db="EMBL/GenBank/DDBJ databases">
        <authorList>
            <person name="Fang Y."/>
            <person name="Sun R."/>
            <person name="Nie L."/>
            <person name="He J."/>
            <person name="Hao L."/>
            <person name="Wang L."/>
            <person name="Su S."/>
            <person name="Lv E."/>
            <person name="Zhang Z."/>
            <person name="Xie R."/>
            <person name="Liu H."/>
        </authorList>
    </citation>
    <scope>NUCLEOTIDE SEQUENCE [LARGE SCALE GENOMIC DNA]</scope>
    <source>
        <strain evidence="2">XCT-53</strain>
    </source>
</reference>
<dbReference type="AlphaFoldDB" id="A0A7X5F143"/>
<sequence>MTDATNDQNEARGPRHRIDAFVDAEGHCIDLSGLLEAFALLADGLDSPRAGALQAIVTACRDKLVLIEAALDVARQEAFREFKRH</sequence>
<organism evidence="1 2">
    <name type="scientific">Pannonibacter tanglangensis</name>
    <dbReference type="NCBI Taxonomy" id="2750084"/>
    <lineage>
        <taxon>Bacteria</taxon>
        <taxon>Pseudomonadati</taxon>
        <taxon>Pseudomonadota</taxon>
        <taxon>Alphaproteobacteria</taxon>
        <taxon>Hyphomicrobiales</taxon>
        <taxon>Stappiaceae</taxon>
        <taxon>Pannonibacter</taxon>
    </lineage>
</organism>